<reference evidence="1 2" key="1">
    <citation type="submission" date="2020-05" db="EMBL/GenBank/DDBJ databases">
        <authorList>
            <person name="Campoy J."/>
            <person name="Schneeberger K."/>
            <person name="Spophaly S."/>
        </authorList>
    </citation>
    <scope>NUCLEOTIDE SEQUENCE [LARGE SCALE GENOMIC DNA]</scope>
    <source>
        <strain evidence="1">PruArmRojPasFocal</strain>
    </source>
</reference>
<proteinExistence type="predicted"/>
<evidence type="ECO:0000313" key="2">
    <source>
        <dbReference type="Proteomes" id="UP000507222"/>
    </source>
</evidence>
<name>A0A6J5UUJ7_PRUAR</name>
<gene>
    <name evidence="1" type="ORF">CURHAP_LOCUS27391</name>
</gene>
<organism evidence="1 2">
    <name type="scientific">Prunus armeniaca</name>
    <name type="common">Apricot</name>
    <name type="synonym">Armeniaca vulgaris</name>
    <dbReference type="NCBI Taxonomy" id="36596"/>
    <lineage>
        <taxon>Eukaryota</taxon>
        <taxon>Viridiplantae</taxon>
        <taxon>Streptophyta</taxon>
        <taxon>Embryophyta</taxon>
        <taxon>Tracheophyta</taxon>
        <taxon>Spermatophyta</taxon>
        <taxon>Magnoliopsida</taxon>
        <taxon>eudicotyledons</taxon>
        <taxon>Gunneridae</taxon>
        <taxon>Pentapetalae</taxon>
        <taxon>rosids</taxon>
        <taxon>fabids</taxon>
        <taxon>Rosales</taxon>
        <taxon>Rosaceae</taxon>
        <taxon>Amygdaloideae</taxon>
        <taxon>Amygdaleae</taxon>
        <taxon>Prunus</taxon>
    </lineage>
</organism>
<dbReference type="EMBL" id="CAEKDK010000004">
    <property type="protein sequence ID" value="CAB4277608.1"/>
    <property type="molecule type" value="Genomic_DNA"/>
</dbReference>
<sequence>MGRETLKDDGPLHQLSINFGLDDRILIWYQRMLYRAGSVKRIKKRMLLRSVDFIRSVLMVSYAATLKFLDKNLVEFH</sequence>
<dbReference type="Proteomes" id="UP000507222">
    <property type="component" value="Unassembled WGS sequence"/>
</dbReference>
<dbReference type="AlphaFoldDB" id="A0A6J5UUJ7"/>
<protein>
    <submittedName>
        <fullName evidence="1">Uncharacterized protein</fullName>
    </submittedName>
</protein>
<evidence type="ECO:0000313" key="1">
    <source>
        <dbReference type="EMBL" id="CAB4277608.1"/>
    </source>
</evidence>
<accession>A0A6J5UUJ7</accession>